<reference evidence="2" key="1">
    <citation type="submission" date="2018-11" db="EMBL/GenBank/DDBJ databases">
        <authorList>
            <consortium name="Pathogen Informatics"/>
        </authorList>
    </citation>
    <scope>NUCLEOTIDE SEQUENCE</scope>
</reference>
<sequence>MLPCSNDVRHMTDESLTPFHRNPRRLPRKQRQHEPSSKANRQLVKSNPPSSPVEPTSKSLHPTLSLEVEVSSTILKQEIPRNPLFLRKDTLPGFDSRCGYG</sequence>
<keyword evidence="3" id="KW-1185">Reference proteome</keyword>
<evidence type="ECO:0000313" key="3">
    <source>
        <dbReference type="Proteomes" id="UP000784294"/>
    </source>
</evidence>
<feature type="region of interest" description="Disordered" evidence="1">
    <location>
        <begin position="1"/>
        <end position="64"/>
    </location>
</feature>
<organism evidence="2 3">
    <name type="scientific">Protopolystoma xenopodis</name>
    <dbReference type="NCBI Taxonomy" id="117903"/>
    <lineage>
        <taxon>Eukaryota</taxon>
        <taxon>Metazoa</taxon>
        <taxon>Spiralia</taxon>
        <taxon>Lophotrochozoa</taxon>
        <taxon>Platyhelminthes</taxon>
        <taxon>Monogenea</taxon>
        <taxon>Polyopisthocotylea</taxon>
        <taxon>Polystomatidea</taxon>
        <taxon>Polystomatidae</taxon>
        <taxon>Protopolystoma</taxon>
    </lineage>
</organism>
<dbReference type="EMBL" id="CAAALY010027727">
    <property type="protein sequence ID" value="VEL16250.1"/>
    <property type="molecule type" value="Genomic_DNA"/>
</dbReference>
<accession>A0A448WNH5</accession>
<feature type="compositionally biased region" description="Polar residues" evidence="1">
    <location>
        <begin position="37"/>
        <end position="62"/>
    </location>
</feature>
<evidence type="ECO:0000313" key="2">
    <source>
        <dbReference type="EMBL" id="VEL16250.1"/>
    </source>
</evidence>
<dbReference type="AlphaFoldDB" id="A0A448WNH5"/>
<dbReference type="Proteomes" id="UP000784294">
    <property type="component" value="Unassembled WGS sequence"/>
</dbReference>
<protein>
    <submittedName>
        <fullName evidence="2">Uncharacterized protein</fullName>
    </submittedName>
</protein>
<gene>
    <name evidence="2" type="ORF">PXEA_LOCUS9690</name>
</gene>
<name>A0A448WNH5_9PLAT</name>
<feature type="compositionally biased region" description="Basic residues" evidence="1">
    <location>
        <begin position="21"/>
        <end position="31"/>
    </location>
</feature>
<comment type="caution">
    <text evidence="2">The sequence shown here is derived from an EMBL/GenBank/DDBJ whole genome shotgun (WGS) entry which is preliminary data.</text>
</comment>
<evidence type="ECO:0000256" key="1">
    <source>
        <dbReference type="SAM" id="MobiDB-lite"/>
    </source>
</evidence>
<proteinExistence type="predicted"/>